<protein>
    <submittedName>
        <fullName evidence="2">Nuclear transport factor 2 family protein</fullName>
    </submittedName>
</protein>
<evidence type="ECO:0000313" key="2">
    <source>
        <dbReference type="EMBL" id="PWN04223.1"/>
    </source>
</evidence>
<comment type="caution">
    <text evidence="2">The sequence shown here is derived from an EMBL/GenBank/DDBJ whole genome shotgun (WGS) entry which is preliminary data.</text>
</comment>
<dbReference type="Proteomes" id="UP000245507">
    <property type="component" value="Unassembled WGS sequence"/>
</dbReference>
<dbReference type="InterPro" id="IPR032710">
    <property type="entry name" value="NTF2-like_dom_sf"/>
</dbReference>
<proteinExistence type="predicted"/>
<sequence length="133" mass="14075">MSSAVDTVASFYTAIEQGRHGDALAGLLAPDAVTIERPNALVPGGRVSDRAAMIAASSAGAGLLSSQQYDVHWIQEVGDTVAVRLTWRGVVAQDAGPFLTGQELVAHIAQFVRVRDGLIAEIETYDCYEPFAS</sequence>
<gene>
    <name evidence="2" type="ORF">DJ010_00780</name>
</gene>
<organism evidence="2 3">
    <name type="scientific">Nocardioides silvaticus</name>
    <dbReference type="NCBI Taxonomy" id="2201891"/>
    <lineage>
        <taxon>Bacteria</taxon>
        <taxon>Bacillati</taxon>
        <taxon>Actinomycetota</taxon>
        <taxon>Actinomycetes</taxon>
        <taxon>Propionibacteriales</taxon>
        <taxon>Nocardioidaceae</taxon>
        <taxon>Nocardioides</taxon>
    </lineage>
</organism>
<dbReference type="EMBL" id="QGDD01000001">
    <property type="protein sequence ID" value="PWN04223.1"/>
    <property type="molecule type" value="Genomic_DNA"/>
</dbReference>
<dbReference type="Gene3D" id="3.10.450.50">
    <property type="match status" value="1"/>
</dbReference>
<evidence type="ECO:0000259" key="1">
    <source>
        <dbReference type="Pfam" id="PF12680"/>
    </source>
</evidence>
<dbReference type="AlphaFoldDB" id="A0A316TI12"/>
<reference evidence="2 3" key="1">
    <citation type="submission" date="2018-05" db="EMBL/GenBank/DDBJ databases">
        <title>Nocardioides silvaticus genome.</title>
        <authorList>
            <person name="Li C."/>
            <person name="Wang G."/>
        </authorList>
    </citation>
    <scope>NUCLEOTIDE SEQUENCE [LARGE SCALE GENOMIC DNA]</scope>
    <source>
        <strain evidence="2 3">CCTCC AB 2018079</strain>
    </source>
</reference>
<evidence type="ECO:0000313" key="3">
    <source>
        <dbReference type="Proteomes" id="UP000245507"/>
    </source>
</evidence>
<dbReference type="OrthoDB" id="3475938at2"/>
<dbReference type="Pfam" id="PF12680">
    <property type="entry name" value="SnoaL_2"/>
    <property type="match status" value="1"/>
</dbReference>
<dbReference type="InterPro" id="IPR037401">
    <property type="entry name" value="SnoaL-like"/>
</dbReference>
<name>A0A316TI12_9ACTN</name>
<feature type="domain" description="SnoaL-like" evidence="1">
    <location>
        <begin position="8"/>
        <end position="122"/>
    </location>
</feature>
<dbReference type="SUPFAM" id="SSF54427">
    <property type="entry name" value="NTF2-like"/>
    <property type="match status" value="1"/>
</dbReference>
<keyword evidence="3" id="KW-1185">Reference proteome</keyword>
<dbReference type="RefSeq" id="WP_109691730.1">
    <property type="nucleotide sequence ID" value="NZ_QGDD01000001.1"/>
</dbReference>
<accession>A0A316TI12</accession>